<organism evidence="6 7">
    <name type="scientific">Extremus antarcticus</name>
    <dbReference type="NCBI Taxonomy" id="702011"/>
    <lineage>
        <taxon>Eukaryota</taxon>
        <taxon>Fungi</taxon>
        <taxon>Dikarya</taxon>
        <taxon>Ascomycota</taxon>
        <taxon>Pezizomycotina</taxon>
        <taxon>Dothideomycetes</taxon>
        <taxon>Dothideomycetidae</taxon>
        <taxon>Mycosphaerellales</taxon>
        <taxon>Extremaceae</taxon>
        <taxon>Extremus</taxon>
    </lineage>
</organism>
<dbReference type="GO" id="GO:0043332">
    <property type="term" value="C:mating projection tip"/>
    <property type="evidence" value="ECO:0007669"/>
    <property type="project" value="TreeGrafter"/>
</dbReference>
<dbReference type="PRINTS" id="PR00499">
    <property type="entry name" value="P67PHOX"/>
</dbReference>
<evidence type="ECO:0000259" key="4">
    <source>
        <dbReference type="PROSITE" id="PS50002"/>
    </source>
</evidence>
<accession>A0AAJ0LX37</accession>
<feature type="compositionally biased region" description="Polar residues" evidence="3">
    <location>
        <begin position="300"/>
        <end position="311"/>
    </location>
</feature>
<feature type="compositionally biased region" description="Pro residues" evidence="3">
    <location>
        <begin position="337"/>
        <end position="346"/>
    </location>
</feature>
<dbReference type="InterPro" id="IPR027267">
    <property type="entry name" value="AH/BAR_dom_sf"/>
</dbReference>
<sequence>MKSVQRKFGTLMKRSDNEQDVQTVLEQFKAVDDMLERLIKDVKAWQTGWEDVLKYQYDTSEAFANLYKPIEPTNDPEGRHRPVETPGKFMQKCLGLQKEYDTERTDLAQEVAMISTKCLRPAEEAKQHTKLLHKTLKHRDNMKLDYERYLSRADHLRKKGQRTAKEEQALTVHEANLAQAQISYETADDQVKQTFPPLTDAILSLLPYILASQVILQTTLVGQLYTVLDGYTRRFGFPNPAPANNEIISAWDSEFASLRNEVEGGISVIAGGRAVHQSMNLPDKDKSTVTGLGIRNKVTSTVANRKTSQTVPGRPAITSGNSSTSVPQQEQYDQYEPAPPKPPRPGGIPGHTAPEPVAYSPSIYSPTVPAVSPGINFASKPKMSPLPSNGSYEKPPPPYGYNQTALTPASYPGKTPSYAASDATTPPSRYQTPINGISPMPSAAPYGGSDYFEQRRLSQASSIASSASAMAAAKKKPPPPIPTKRTTSQPIQYVTALFDFEGQSPGDLAFREGDRIRIVKKTDSVDDWWEGELRGRTGAFPANYCS</sequence>
<dbReference type="Pfam" id="PF00018">
    <property type="entry name" value="SH3_1"/>
    <property type="match status" value="1"/>
</dbReference>
<feature type="domain" description="SH3" evidence="4">
    <location>
        <begin position="489"/>
        <end position="546"/>
    </location>
</feature>
<keyword evidence="1 2" id="KW-0728">SH3 domain</keyword>
<dbReference type="SMART" id="SM00326">
    <property type="entry name" value="SH3"/>
    <property type="match status" value="1"/>
</dbReference>
<evidence type="ECO:0000256" key="3">
    <source>
        <dbReference type="SAM" id="MobiDB-lite"/>
    </source>
</evidence>
<gene>
    <name evidence="6" type="ORF">LTR09_000197</name>
</gene>
<dbReference type="GO" id="GO:0031097">
    <property type="term" value="C:medial cortex"/>
    <property type="evidence" value="ECO:0007669"/>
    <property type="project" value="TreeGrafter"/>
</dbReference>
<evidence type="ECO:0000256" key="1">
    <source>
        <dbReference type="ARBA" id="ARBA00022443"/>
    </source>
</evidence>
<dbReference type="PRINTS" id="PR00452">
    <property type="entry name" value="SH3DOMAIN"/>
</dbReference>
<reference evidence="6" key="1">
    <citation type="submission" date="2023-04" db="EMBL/GenBank/DDBJ databases">
        <title>Black Yeasts Isolated from many extreme environments.</title>
        <authorList>
            <person name="Coleine C."/>
            <person name="Stajich J.E."/>
            <person name="Selbmann L."/>
        </authorList>
    </citation>
    <scope>NUCLEOTIDE SEQUENCE</scope>
    <source>
        <strain evidence="6">CCFEE 5312</strain>
    </source>
</reference>
<evidence type="ECO:0000256" key="2">
    <source>
        <dbReference type="PROSITE-ProRule" id="PRU00192"/>
    </source>
</evidence>
<dbReference type="GO" id="GO:0008289">
    <property type="term" value="F:lipid binding"/>
    <property type="evidence" value="ECO:0007669"/>
    <property type="project" value="TreeGrafter"/>
</dbReference>
<dbReference type="GO" id="GO:1990528">
    <property type="term" value="C:Rvs161p-Rvs167p complex"/>
    <property type="evidence" value="ECO:0007669"/>
    <property type="project" value="TreeGrafter"/>
</dbReference>
<evidence type="ECO:0000259" key="5">
    <source>
        <dbReference type="PROSITE" id="PS51021"/>
    </source>
</evidence>
<feature type="domain" description="BAR" evidence="5">
    <location>
        <begin position="6"/>
        <end position="244"/>
    </location>
</feature>
<keyword evidence="7" id="KW-1185">Reference proteome</keyword>
<dbReference type="AlphaFoldDB" id="A0AAJ0LX37"/>
<dbReference type="InterPro" id="IPR036028">
    <property type="entry name" value="SH3-like_dom_sf"/>
</dbReference>
<dbReference type="InterPro" id="IPR001452">
    <property type="entry name" value="SH3_domain"/>
</dbReference>
<protein>
    <recommendedName>
        <fullName evidence="8">SH3 domain-containing protein</fullName>
    </recommendedName>
</protein>
<dbReference type="SUPFAM" id="SSF50044">
    <property type="entry name" value="SH3-domain"/>
    <property type="match status" value="1"/>
</dbReference>
<dbReference type="GO" id="GO:0051666">
    <property type="term" value="P:actin cortical patch localization"/>
    <property type="evidence" value="ECO:0007669"/>
    <property type="project" value="InterPro"/>
</dbReference>
<dbReference type="PROSITE" id="PS50002">
    <property type="entry name" value="SH3"/>
    <property type="match status" value="1"/>
</dbReference>
<dbReference type="EMBL" id="JAWDJX010000001">
    <property type="protein sequence ID" value="KAK3058632.1"/>
    <property type="molecule type" value="Genomic_DNA"/>
</dbReference>
<feature type="compositionally biased region" description="Polar residues" evidence="3">
    <location>
        <begin position="318"/>
        <end position="332"/>
    </location>
</feature>
<dbReference type="PROSITE" id="PS51021">
    <property type="entry name" value="BAR"/>
    <property type="match status" value="1"/>
</dbReference>
<name>A0AAJ0LX37_9PEZI</name>
<dbReference type="Gene3D" id="1.20.1270.60">
    <property type="entry name" value="Arfaptin homology (AH) domain/BAR domain"/>
    <property type="match status" value="1"/>
</dbReference>
<dbReference type="PANTHER" id="PTHR47174">
    <property type="entry name" value="BRIDGING INTEGRATOR 3"/>
    <property type="match status" value="1"/>
</dbReference>
<feature type="region of interest" description="Disordered" evidence="3">
    <location>
        <begin position="300"/>
        <end position="360"/>
    </location>
</feature>
<evidence type="ECO:0000313" key="7">
    <source>
        <dbReference type="Proteomes" id="UP001271007"/>
    </source>
</evidence>
<dbReference type="SUPFAM" id="SSF103657">
    <property type="entry name" value="BAR/IMD domain-like"/>
    <property type="match status" value="1"/>
</dbReference>
<dbReference type="GO" id="GO:0097320">
    <property type="term" value="P:plasma membrane tubulation"/>
    <property type="evidence" value="ECO:0007669"/>
    <property type="project" value="TreeGrafter"/>
</dbReference>
<evidence type="ECO:0008006" key="8">
    <source>
        <dbReference type="Google" id="ProtNLM"/>
    </source>
</evidence>
<dbReference type="FunFam" id="2.30.30.40:FF:000100">
    <property type="entry name" value="SH3 domain-containing YSC84-like protein 1"/>
    <property type="match status" value="1"/>
</dbReference>
<dbReference type="GO" id="GO:0006897">
    <property type="term" value="P:endocytosis"/>
    <property type="evidence" value="ECO:0007669"/>
    <property type="project" value="InterPro"/>
</dbReference>
<dbReference type="GO" id="GO:0030479">
    <property type="term" value="C:actin cortical patch"/>
    <property type="evidence" value="ECO:0007669"/>
    <property type="project" value="TreeGrafter"/>
</dbReference>
<dbReference type="PANTHER" id="PTHR47174:SF2">
    <property type="entry name" value="SH3 DOMAIN SIGNALLING PROTEIN (AFU_ORTHOLOGUE AFUA_5G07670)"/>
    <property type="match status" value="1"/>
</dbReference>
<comment type="caution">
    <text evidence="6">The sequence shown here is derived from an EMBL/GenBank/DDBJ whole genome shotgun (WGS) entry which is preliminary data.</text>
</comment>
<evidence type="ECO:0000313" key="6">
    <source>
        <dbReference type="EMBL" id="KAK3058632.1"/>
    </source>
</evidence>
<dbReference type="Gene3D" id="2.30.30.40">
    <property type="entry name" value="SH3 Domains"/>
    <property type="match status" value="1"/>
</dbReference>
<dbReference type="Pfam" id="PF03114">
    <property type="entry name" value="BAR"/>
    <property type="match status" value="1"/>
</dbReference>
<dbReference type="InterPro" id="IPR004148">
    <property type="entry name" value="BAR_dom"/>
</dbReference>
<proteinExistence type="predicted"/>
<dbReference type="Proteomes" id="UP001271007">
    <property type="component" value="Unassembled WGS sequence"/>
</dbReference>
<dbReference type="InterPro" id="IPR046982">
    <property type="entry name" value="BIN3/RVS161-like"/>
</dbReference>